<feature type="binding site" evidence="10">
    <location>
        <position position="177"/>
    </location>
    <ligand>
        <name>[4Fe-4S] cluster</name>
        <dbReference type="ChEBI" id="CHEBI:49883"/>
        <label>2</label>
    </ligand>
</feature>
<dbReference type="GO" id="GO:0016491">
    <property type="term" value="F:oxidoreductase activity"/>
    <property type="evidence" value="ECO:0007669"/>
    <property type="project" value="InterPro"/>
</dbReference>
<reference evidence="14 15" key="1">
    <citation type="submission" date="2019-11" db="EMBL/GenBank/DDBJ databases">
        <title>Comparative genomics of hydrocarbon-degrading Desulfosarcina strains.</title>
        <authorList>
            <person name="Watanabe M."/>
            <person name="Kojima H."/>
            <person name="Fukui M."/>
        </authorList>
    </citation>
    <scope>NUCLEOTIDE SEQUENCE [LARGE SCALE GENOMIC DNA]</scope>
    <source>
        <strain evidence="14 15">28bB2T</strain>
    </source>
</reference>
<comment type="subunit">
    <text evidence="10">The complex is composed of six subunits: RnfA, RnfB, RnfC, RnfD, RnfE and RnfG.</text>
</comment>
<keyword evidence="1 10" id="KW-0813">Transport</keyword>
<dbReference type="Gene3D" id="3.50.50.60">
    <property type="entry name" value="FAD/NAD(P)-binding domain"/>
    <property type="match status" value="2"/>
</dbReference>
<dbReference type="GO" id="GO:0051539">
    <property type="term" value="F:4 iron, 4 sulfur cluster binding"/>
    <property type="evidence" value="ECO:0007669"/>
    <property type="project" value="UniProtKB-UniRule"/>
</dbReference>
<keyword evidence="8 10" id="KW-0411">Iron-sulfur</keyword>
<dbReference type="Proteomes" id="UP000425960">
    <property type="component" value="Chromosome"/>
</dbReference>
<dbReference type="AlphaFoldDB" id="A0A5K7ZZE5"/>
<dbReference type="GO" id="GO:0009055">
    <property type="term" value="F:electron transfer activity"/>
    <property type="evidence" value="ECO:0007669"/>
    <property type="project" value="InterPro"/>
</dbReference>
<comment type="similarity">
    <text evidence="10">Belongs to the 4Fe4S bacterial-type ferredoxin family. RnfB subfamily.</text>
</comment>
<feature type="region of interest" description="Hydrophobic" evidence="10">
    <location>
        <begin position="1"/>
        <end position="23"/>
    </location>
</feature>
<protein>
    <recommendedName>
        <fullName evidence="10">Ion-translocating oxidoreductase complex subunit B</fullName>
        <ecNumber evidence="10">7.-.-.-</ecNumber>
    </recommendedName>
    <alternativeName>
        <fullName evidence="10">Rnf electron transport complex subunit B</fullName>
    </alternativeName>
</protein>
<keyword evidence="4 10" id="KW-0677">Repeat</keyword>
<feature type="binding site" evidence="10">
    <location>
        <position position="46"/>
    </location>
    <ligand>
        <name>[4Fe-4S] cluster</name>
        <dbReference type="ChEBI" id="CHEBI:49883"/>
        <label>1</label>
    </ligand>
</feature>
<feature type="transmembrane region" description="Helical" evidence="11">
    <location>
        <begin position="6"/>
        <end position="27"/>
    </location>
</feature>
<feature type="domain" description="4Fe-4S ferredoxin-type" evidence="12">
    <location>
        <begin position="158"/>
        <end position="187"/>
    </location>
</feature>
<evidence type="ECO:0000256" key="3">
    <source>
        <dbReference type="ARBA" id="ARBA00022723"/>
    </source>
</evidence>
<evidence type="ECO:0000256" key="11">
    <source>
        <dbReference type="SAM" id="Phobius"/>
    </source>
</evidence>
<dbReference type="EMBL" id="AP021876">
    <property type="protein sequence ID" value="BBO85511.1"/>
    <property type="molecule type" value="Genomic_DNA"/>
</dbReference>
<keyword evidence="5 10" id="KW-1278">Translocase</keyword>
<dbReference type="InterPro" id="IPR036188">
    <property type="entry name" value="FAD/NAD-bd_sf"/>
</dbReference>
<evidence type="ECO:0000256" key="7">
    <source>
        <dbReference type="ARBA" id="ARBA00023004"/>
    </source>
</evidence>
<keyword evidence="3 10" id="KW-0479">Metal-binding</keyword>
<feature type="domain" description="4Fe-4S" evidence="13">
    <location>
        <begin position="29"/>
        <end position="88"/>
    </location>
</feature>
<feature type="transmembrane region" description="Helical" evidence="11">
    <location>
        <begin position="39"/>
        <end position="62"/>
    </location>
</feature>
<comment type="function">
    <text evidence="10">Part of a membrane-bound complex that couples electron transfer with translocation of ions across the membrane.</text>
</comment>
<feature type="binding site" evidence="10">
    <location>
        <position position="137"/>
    </location>
    <ligand>
        <name>[4Fe-4S] cluster</name>
        <dbReference type="ChEBI" id="CHEBI:49883"/>
        <label>2</label>
    </ligand>
</feature>
<keyword evidence="11" id="KW-0812">Transmembrane</keyword>
<dbReference type="GO" id="GO:0005886">
    <property type="term" value="C:plasma membrane"/>
    <property type="evidence" value="ECO:0007669"/>
    <property type="project" value="UniProtKB-SubCell"/>
</dbReference>
<sequence length="702" mass="75750">MTIAILVMLGIGATCGIILSVASKVFYVYEDPRIGQVEYFLAGANCGGCGFAGCGAAAVAIVEGRAKPGICVAADSESAVNIAGVMGVDPGTAEPVKSLNPCSGGDRAEDKFIYNGAMTCAAMTALYGGKRVCSIGCLGMGDCIKTCLFDAIHMGPNGFPVIDEMKCVGCGACAAACPKDLLSVKTMSERLLVFNEEDHALAPCQQTCPAEIDIPRYIRQIREGDYEAAVSTIRERNPLLLSCGRVCPHPCETYCRRAIEDDEAVSINQLKRFVADYEMNSGTRFPIPCAPDTGKRVAVIGGGPAGVSCAYFLRRLGHHPTIYENMSKLGGITRYGIPEYRLPDKVLDWEIEGILNLGIDAHYHTCLGRDFTIQSLREEGYDAIFVGIGAWKDYKLGIKGEDLKGVSQGINFLSSVADSPDKRIPIGKRAAVVGGGNSAIDCVRTLLRLGCEKVYLVYRRTRKEMPANEVEIVAAEHEGISFQFLAAPTRVIDDGQGNVKGLEYLQMELGEPDASGRRRPVPIEGSETILDVDMVISAISQQPDVSFMEKEPEKEDITITRWNTFDNDPETLQCSVPYLFTGGDVATGPSLVVDAIGGGRRAARSIHQYITGEEVKGSPKSLRKQHIPESLFQTVPGVVKSKRTPMPELPVKDRIDSMIEVDQVITEADAKHESSRCLNCCRVCYNPDTIAPSTPEGEQSAA</sequence>
<dbReference type="PRINTS" id="PR00419">
    <property type="entry name" value="ADXRDTASE"/>
</dbReference>
<organism evidence="14 15">
    <name type="scientific">Desulfosarcina ovata subsp. sediminis</name>
    <dbReference type="NCBI Taxonomy" id="885957"/>
    <lineage>
        <taxon>Bacteria</taxon>
        <taxon>Pseudomonadati</taxon>
        <taxon>Thermodesulfobacteriota</taxon>
        <taxon>Desulfobacteria</taxon>
        <taxon>Desulfobacterales</taxon>
        <taxon>Desulfosarcinaceae</taxon>
        <taxon>Desulfosarcina</taxon>
    </lineage>
</organism>
<accession>A0A5K7ZZE5</accession>
<dbReference type="GO" id="GO:0046872">
    <property type="term" value="F:metal ion binding"/>
    <property type="evidence" value="ECO:0007669"/>
    <property type="project" value="UniProtKB-KW"/>
</dbReference>
<dbReference type="InterPro" id="IPR023753">
    <property type="entry name" value="FAD/NAD-binding_dom"/>
</dbReference>
<dbReference type="Pfam" id="PF14691">
    <property type="entry name" value="Fer4_20"/>
    <property type="match status" value="1"/>
</dbReference>
<keyword evidence="7 10" id="KW-0408">Iron</keyword>
<dbReference type="InterPro" id="IPR028261">
    <property type="entry name" value="DPD_II"/>
</dbReference>
<proteinExistence type="inferred from homology"/>
<evidence type="ECO:0000256" key="8">
    <source>
        <dbReference type="ARBA" id="ARBA00023014"/>
    </source>
</evidence>
<gene>
    <name evidence="10" type="primary">rnfB</name>
    <name evidence="14" type="ORF">DSCO28_60770</name>
</gene>
<evidence type="ECO:0000313" key="14">
    <source>
        <dbReference type="EMBL" id="BBO85511.1"/>
    </source>
</evidence>
<dbReference type="EC" id="7.-.-.-" evidence="10"/>
<dbReference type="Gene3D" id="1.10.1060.10">
    <property type="entry name" value="Alpha-helical ferredoxin"/>
    <property type="match status" value="1"/>
</dbReference>
<evidence type="ECO:0000256" key="9">
    <source>
        <dbReference type="ARBA" id="ARBA00023136"/>
    </source>
</evidence>
<feature type="binding site" evidence="10">
    <location>
        <position position="71"/>
    </location>
    <ligand>
        <name>[4Fe-4S] cluster</name>
        <dbReference type="ChEBI" id="CHEBI:49883"/>
        <label>1</label>
    </ligand>
</feature>
<dbReference type="KEGG" id="dov:DSCO28_60770"/>
<feature type="binding site" evidence="10">
    <location>
        <position position="147"/>
    </location>
    <ligand>
        <name>[4Fe-4S] cluster</name>
        <dbReference type="ChEBI" id="CHEBI:49883"/>
        <label>3</label>
    </ligand>
</feature>
<dbReference type="InterPro" id="IPR010207">
    <property type="entry name" value="Elect_transpt_cplx_RnfB/RsxB"/>
</dbReference>
<dbReference type="Pfam" id="PF04060">
    <property type="entry name" value="FeS"/>
    <property type="match status" value="1"/>
</dbReference>
<dbReference type="RefSeq" id="WP_173179950.1">
    <property type="nucleotide sequence ID" value="NZ_AP021876.1"/>
</dbReference>
<dbReference type="HAMAP" id="MF_00463">
    <property type="entry name" value="RsxB_RnfB"/>
    <property type="match status" value="1"/>
</dbReference>
<dbReference type="Pfam" id="PF00037">
    <property type="entry name" value="Fer4"/>
    <property type="match status" value="1"/>
</dbReference>
<evidence type="ECO:0000256" key="5">
    <source>
        <dbReference type="ARBA" id="ARBA00022967"/>
    </source>
</evidence>
<comment type="caution">
    <text evidence="10">Lacks conserved residue(s) required for the propagation of feature annotation.</text>
</comment>
<dbReference type="InterPro" id="IPR017900">
    <property type="entry name" value="4Fe4S_Fe_S_CS"/>
</dbReference>
<evidence type="ECO:0000259" key="13">
    <source>
        <dbReference type="PROSITE" id="PS51656"/>
    </source>
</evidence>
<dbReference type="SUPFAM" id="SSF51971">
    <property type="entry name" value="Nucleotide-binding domain"/>
    <property type="match status" value="1"/>
</dbReference>
<feature type="binding site" evidence="10">
    <location>
        <position position="54"/>
    </location>
    <ligand>
        <name>[4Fe-4S] cluster</name>
        <dbReference type="ChEBI" id="CHEBI:49883"/>
        <label>1</label>
    </ligand>
</feature>
<dbReference type="Gene3D" id="1.10.15.40">
    <property type="entry name" value="Electron transport complex subunit B, putative Fe-S cluster"/>
    <property type="match status" value="1"/>
</dbReference>
<keyword evidence="6 10" id="KW-0249">Electron transport</keyword>
<feature type="binding site" evidence="10">
    <location>
        <position position="167"/>
    </location>
    <ligand>
        <name>[4Fe-4S] cluster</name>
        <dbReference type="ChEBI" id="CHEBI:49883"/>
        <label>3</label>
    </ligand>
</feature>
<feature type="binding site" evidence="10">
    <location>
        <position position="170"/>
    </location>
    <ligand>
        <name>[4Fe-4S] cluster</name>
        <dbReference type="ChEBI" id="CHEBI:49883"/>
        <label>3</label>
    </ligand>
</feature>
<keyword evidence="10" id="KW-1003">Cell membrane</keyword>
<feature type="binding site" evidence="10">
    <location>
        <position position="49"/>
    </location>
    <ligand>
        <name>[4Fe-4S] cluster</name>
        <dbReference type="ChEBI" id="CHEBI:49883"/>
        <label>1</label>
    </ligand>
</feature>
<dbReference type="SUPFAM" id="SSF46548">
    <property type="entry name" value="alpha-helical ferredoxin"/>
    <property type="match status" value="1"/>
</dbReference>
<dbReference type="InterPro" id="IPR009051">
    <property type="entry name" value="Helical_ferredxn"/>
</dbReference>
<keyword evidence="9 10" id="KW-0472">Membrane</keyword>
<dbReference type="InterPro" id="IPR007202">
    <property type="entry name" value="4Fe-4S_dom"/>
</dbReference>
<feature type="binding site" evidence="10">
    <location>
        <position position="143"/>
    </location>
    <ligand>
        <name>[4Fe-4S] cluster</name>
        <dbReference type="ChEBI" id="CHEBI:49883"/>
        <label>2</label>
    </ligand>
</feature>
<comment type="cofactor">
    <cofactor evidence="10">
        <name>[4Fe-4S] cluster</name>
        <dbReference type="ChEBI" id="CHEBI:49883"/>
    </cofactor>
    <text evidence="10">Binds 3 [4Fe-4S] clusters.</text>
</comment>
<feature type="binding site" evidence="10">
    <location>
        <position position="133"/>
    </location>
    <ligand>
        <name>[4Fe-4S] cluster</name>
        <dbReference type="ChEBI" id="CHEBI:49883"/>
        <label>2</label>
    </ligand>
</feature>
<dbReference type="PROSITE" id="PS51379">
    <property type="entry name" value="4FE4S_FER_2"/>
    <property type="match status" value="1"/>
</dbReference>
<evidence type="ECO:0000313" key="15">
    <source>
        <dbReference type="Proteomes" id="UP000425960"/>
    </source>
</evidence>
<keyword evidence="11" id="KW-1133">Transmembrane helix</keyword>
<dbReference type="PANTHER" id="PTHR42783">
    <property type="entry name" value="GLUTAMATE SYNTHASE [NADPH] SMALL CHAIN"/>
    <property type="match status" value="1"/>
</dbReference>
<dbReference type="PROSITE" id="PS00198">
    <property type="entry name" value="4FE4S_FER_1"/>
    <property type="match status" value="1"/>
</dbReference>
<dbReference type="PANTHER" id="PTHR42783:SF3">
    <property type="entry name" value="GLUTAMATE SYNTHASE [NADPH] SMALL CHAIN-RELATED"/>
    <property type="match status" value="1"/>
</dbReference>
<evidence type="ECO:0000256" key="4">
    <source>
        <dbReference type="ARBA" id="ARBA00022737"/>
    </source>
</evidence>
<evidence type="ECO:0000256" key="10">
    <source>
        <dbReference type="HAMAP-Rule" id="MF_00463"/>
    </source>
</evidence>
<evidence type="ECO:0000256" key="2">
    <source>
        <dbReference type="ARBA" id="ARBA00022485"/>
    </source>
</evidence>
<dbReference type="Pfam" id="PF07992">
    <property type="entry name" value="Pyr_redox_2"/>
    <property type="match status" value="1"/>
</dbReference>
<evidence type="ECO:0000256" key="6">
    <source>
        <dbReference type="ARBA" id="ARBA00022982"/>
    </source>
</evidence>
<dbReference type="SUPFAM" id="SSF54862">
    <property type="entry name" value="4Fe-4S ferredoxins"/>
    <property type="match status" value="1"/>
</dbReference>
<evidence type="ECO:0000256" key="1">
    <source>
        <dbReference type="ARBA" id="ARBA00022448"/>
    </source>
</evidence>
<comment type="subcellular location">
    <subcellularLocation>
        <location evidence="10">Cell membrane</location>
    </subcellularLocation>
</comment>
<evidence type="ECO:0000259" key="12">
    <source>
        <dbReference type="PROSITE" id="PS51379"/>
    </source>
</evidence>
<keyword evidence="2 10" id="KW-0004">4Fe-4S</keyword>
<dbReference type="GO" id="GO:0022900">
    <property type="term" value="P:electron transport chain"/>
    <property type="evidence" value="ECO:0007669"/>
    <property type="project" value="UniProtKB-UniRule"/>
</dbReference>
<feature type="binding site" evidence="10">
    <location>
        <position position="173"/>
    </location>
    <ligand>
        <name>[4Fe-4S] cluster</name>
        <dbReference type="ChEBI" id="CHEBI:49883"/>
        <label>3</label>
    </ligand>
</feature>
<dbReference type="InterPro" id="IPR017896">
    <property type="entry name" value="4Fe4S_Fe-S-bd"/>
</dbReference>
<dbReference type="PROSITE" id="PS51656">
    <property type="entry name" value="4FE4S"/>
    <property type="match status" value="1"/>
</dbReference>
<name>A0A5K7ZZE5_9BACT</name>